<evidence type="ECO:0000313" key="3">
    <source>
        <dbReference type="Proteomes" id="UP000030826"/>
    </source>
</evidence>
<sequence length="317" mass="34987">MAMDTQTDRGVFVTLRDLVALEGLARHIPLRSARPVRTLVAGRRTSTTRGRGLAFEEMRQYQPGDDVRTIDWRATARSGKPFVRVYDEEKDRPVFLVVDQRANMFFGTRRSMKSVSAAETAALFAWRALGEGDRVGGIVLDDDDMDTIRPTRERAGVMRLLQTIVMRNNALAAEPRALAPSRLGNALEAVSRLAHHDHLIVVISDFDGNGPRTHDLLTQLANSNNIVAALVYDPFLLDLPSSGAIVAGAQGRQAELRFGVSSVREGVSRFASDRRSTVLEWRAKLGVFVLPISAAEETAPQLVRLLHRQTIQGARSP</sequence>
<dbReference type="Pfam" id="PF01882">
    <property type="entry name" value="DUF58"/>
    <property type="match status" value="1"/>
</dbReference>
<proteinExistence type="predicted"/>
<dbReference type="PANTHER" id="PTHR33608:SF12">
    <property type="entry name" value="DUF58 DOMAIN-CONTAINING PROTEIN"/>
    <property type="match status" value="1"/>
</dbReference>
<dbReference type="STRING" id="370622.LA66_13915"/>
<dbReference type="RefSeq" id="WP_039194150.1">
    <property type="nucleotide sequence ID" value="NZ_JRFJ01000003.1"/>
</dbReference>
<comment type="caution">
    <text evidence="2">The sequence shown here is derived from an EMBL/GenBank/DDBJ whole genome shotgun (WGS) entry which is preliminary data.</text>
</comment>
<dbReference type="EMBL" id="JRFJ01000003">
    <property type="protein sequence ID" value="KHJ54528.1"/>
    <property type="molecule type" value="Genomic_DNA"/>
</dbReference>
<evidence type="ECO:0000313" key="2">
    <source>
        <dbReference type="EMBL" id="KHJ54528.1"/>
    </source>
</evidence>
<protein>
    <submittedName>
        <fullName evidence="2">MoxR protein</fullName>
    </submittedName>
</protein>
<accession>A0A0B1Q163</accession>
<name>A0A0B1Q163_9HYPH</name>
<dbReference type="Proteomes" id="UP000030826">
    <property type="component" value="Unassembled WGS sequence"/>
</dbReference>
<reference evidence="2 3" key="1">
    <citation type="submission" date="2014-09" db="EMBL/GenBank/DDBJ databases">
        <title>Isolation and characterization of Aurantimonas altamirensis ON-56566 from clinical sample following a dog bite.</title>
        <authorList>
            <person name="Eshaghi A."/>
            <person name="Li A."/>
            <person name="Shahinas D."/>
            <person name="Bahn P."/>
            <person name="Kus J.V."/>
            <person name="Patel S.N."/>
        </authorList>
    </citation>
    <scope>NUCLEOTIDE SEQUENCE [LARGE SCALE GENOMIC DNA]</scope>
    <source>
        <strain evidence="2 3">ON-56566</strain>
    </source>
</reference>
<gene>
    <name evidence="2" type="ORF">LA66_13915</name>
</gene>
<dbReference type="PANTHER" id="PTHR33608">
    <property type="entry name" value="BLL2464 PROTEIN"/>
    <property type="match status" value="1"/>
</dbReference>
<feature type="domain" description="DUF58" evidence="1">
    <location>
        <begin position="57"/>
        <end position="273"/>
    </location>
</feature>
<organism evidence="2 3">
    <name type="scientific">Aureimonas altamirensis</name>
    <dbReference type="NCBI Taxonomy" id="370622"/>
    <lineage>
        <taxon>Bacteria</taxon>
        <taxon>Pseudomonadati</taxon>
        <taxon>Pseudomonadota</taxon>
        <taxon>Alphaproteobacteria</taxon>
        <taxon>Hyphomicrobiales</taxon>
        <taxon>Aurantimonadaceae</taxon>
        <taxon>Aureimonas</taxon>
    </lineage>
</organism>
<evidence type="ECO:0000259" key="1">
    <source>
        <dbReference type="Pfam" id="PF01882"/>
    </source>
</evidence>
<dbReference type="OrthoDB" id="9776116at2"/>
<dbReference type="AlphaFoldDB" id="A0A0B1Q163"/>
<dbReference type="InterPro" id="IPR002881">
    <property type="entry name" value="DUF58"/>
</dbReference>